<dbReference type="InterPro" id="IPR014748">
    <property type="entry name" value="Enoyl-CoA_hydra_C"/>
</dbReference>
<keyword evidence="4" id="KW-1185">Reference proteome</keyword>
<dbReference type="Gene3D" id="3.90.226.10">
    <property type="entry name" value="2-enoyl-CoA Hydratase, Chain A, domain 1"/>
    <property type="match status" value="1"/>
</dbReference>
<evidence type="ECO:0000256" key="2">
    <source>
        <dbReference type="RuleBase" id="RU003707"/>
    </source>
</evidence>
<dbReference type="Proteomes" id="UP000745663">
    <property type="component" value="Unassembled WGS sequence"/>
</dbReference>
<dbReference type="SUPFAM" id="SSF52096">
    <property type="entry name" value="ClpP/crotonase"/>
    <property type="match status" value="1"/>
</dbReference>
<dbReference type="InterPro" id="IPR029045">
    <property type="entry name" value="ClpP/crotonase-like_dom_sf"/>
</dbReference>
<sequence length="266" mass="28192">MSTTIEVGVDRGLATLVLTRPERKNALTAQMFAEMLEALASLRRDSAVKALLLTGAGSDFCSGGDLGSMQGGVEADAVRTRMVENNRLLSALADFDRPVIAAVDGVAFGAGFSLALAADFVIASQRARFCMAFARVGLAPDLGASYFLPRIVGLQKAKQLIYSAAEISAEQALALGIALEMQPAERLLSRAEELARGMANMSGCAFGMTKRLLARSFETDLATQLDAEASSQAVAMSSSYLQQATARFASKQPPLYQWPLAQPSSE</sequence>
<comment type="caution">
    <text evidence="3">The sequence shown here is derived from an EMBL/GenBank/DDBJ whole genome shotgun (WGS) entry which is preliminary data.</text>
</comment>
<name>A0ABS2BWI0_9PSED</name>
<evidence type="ECO:0000313" key="4">
    <source>
        <dbReference type="Proteomes" id="UP000745663"/>
    </source>
</evidence>
<dbReference type="PANTHER" id="PTHR43459">
    <property type="entry name" value="ENOYL-COA HYDRATASE"/>
    <property type="match status" value="1"/>
</dbReference>
<dbReference type="CDD" id="cd06558">
    <property type="entry name" value="crotonase-like"/>
    <property type="match status" value="1"/>
</dbReference>
<dbReference type="PROSITE" id="PS00166">
    <property type="entry name" value="ENOYL_COA_HYDRATASE"/>
    <property type="match status" value="1"/>
</dbReference>
<proteinExistence type="inferred from homology"/>
<dbReference type="PANTHER" id="PTHR43459:SF1">
    <property type="entry name" value="EG:BACN32G11.4 PROTEIN"/>
    <property type="match status" value="1"/>
</dbReference>
<protein>
    <submittedName>
        <fullName evidence="3">Enoyl-CoA hydratase/isomerase family protein</fullName>
    </submittedName>
</protein>
<dbReference type="RefSeq" id="WP_203584150.1">
    <property type="nucleotide sequence ID" value="NZ_JACOPV010000003.1"/>
</dbReference>
<organism evidence="3 4">
    <name type="scientific">Pseudomonas arcuscaelestis</name>
    <dbReference type="NCBI Taxonomy" id="2710591"/>
    <lineage>
        <taxon>Bacteria</taxon>
        <taxon>Pseudomonadati</taxon>
        <taxon>Pseudomonadota</taxon>
        <taxon>Gammaproteobacteria</taxon>
        <taxon>Pseudomonadales</taxon>
        <taxon>Pseudomonadaceae</taxon>
        <taxon>Pseudomonas</taxon>
    </lineage>
</organism>
<dbReference type="InterPro" id="IPR018376">
    <property type="entry name" value="Enoyl-CoA_hyd/isom_CS"/>
</dbReference>
<dbReference type="Pfam" id="PF00378">
    <property type="entry name" value="ECH_1"/>
    <property type="match status" value="1"/>
</dbReference>
<dbReference type="InterPro" id="IPR001753">
    <property type="entry name" value="Enoyl-CoA_hydra/iso"/>
</dbReference>
<comment type="similarity">
    <text evidence="1 2">Belongs to the enoyl-CoA hydratase/isomerase family.</text>
</comment>
<gene>
    <name evidence="3" type="ORF">H8F21_06255</name>
</gene>
<dbReference type="Gene3D" id="1.10.12.10">
    <property type="entry name" value="Lyase 2-enoyl-coa Hydratase, Chain A, domain 2"/>
    <property type="match status" value="1"/>
</dbReference>
<reference evidence="3 4" key="1">
    <citation type="submission" date="2020-08" db="EMBL/GenBank/DDBJ databases">
        <title>Description of novel Pseudomonas species.</title>
        <authorList>
            <person name="Duman M."/>
            <person name="Mulet M."/>
            <person name="Altun S."/>
            <person name="Saticioglu I.B."/>
            <person name="Lalucat J."/>
            <person name="Garcia-Valdes E."/>
        </authorList>
    </citation>
    <scope>NUCLEOTIDE SEQUENCE [LARGE SCALE GENOMIC DNA]</scope>
    <source>
        <strain evidence="3 4">P66</strain>
    </source>
</reference>
<accession>A0ABS2BWI0</accession>
<dbReference type="EMBL" id="JACOPV010000003">
    <property type="protein sequence ID" value="MBM5457174.1"/>
    <property type="molecule type" value="Genomic_DNA"/>
</dbReference>
<evidence type="ECO:0000313" key="3">
    <source>
        <dbReference type="EMBL" id="MBM5457174.1"/>
    </source>
</evidence>
<evidence type="ECO:0000256" key="1">
    <source>
        <dbReference type="ARBA" id="ARBA00005254"/>
    </source>
</evidence>